<dbReference type="eggNOG" id="COG0617">
    <property type="taxonomic scope" value="Bacteria"/>
</dbReference>
<comment type="similarity">
    <text evidence="8">Belongs to the tRNA nucleotidyltransferase/poly(A) polymerase family.</text>
</comment>
<dbReference type="Gene3D" id="1.10.3090.10">
    <property type="entry name" value="cca-adding enzyme, domain 2"/>
    <property type="match status" value="1"/>
</dbReference>
<dbReference type="RefSeq" id="WP_036939535.1">
    <property type="nucleotide sequence ID" value="NZ_JQKC01000009.1"/>
</dbReference>
<dbReference type="NCBIfam" id="NF009814">
    <property type="entry name" value="PRK13299.1"/>
    <property type="match status" value="1"/>
</dbReference>
<feature type="domain" description="tRNA nucleotidyltransferase/poly(A) polymerase RNA and SrmB- binding" evidence="11">
    <location>
        <begin position="172"/>
        <end position="232"/>
    </location>
</feature>
<dbReference type="GO" id="GO:0016787">
    <property type="term" value="F:hydrolase activity"/>
    <property type="evidence" value="ECO:0007669"/>
    <property type="project" value="UniProtKB-KW"/>
</dbReference>
<evidence type="ECO:0000256" key="8">
    <source>
        <dbReference type="RuleBase" id="RU003953"/>
    </source>
</evidence>
<comment type="caution">
    <text evidence="12">The sequence shown here is derived from an EMBL/GenBank/DDBJ whole genome shotgun (WGS) entry which is preliminary data.</text>
</comment>
<dbReference type="Pfam" id="PF01743">
    <property type="entry name" value="PolyA_pol"/>
    <property type="match status" value="1"/>
</dbReference>
<dbReference type="GO" id="GO:0000049">
    <property type="term" value="F:tRNA binding"/>
    <property type="evidence" value="ECO:0007669"/>
    <property type="project" value="TreeGrafter"/>
</dbReference>
<proteinExistence type="inferred from homology"/>
<dbReference type="Gene3D" id="3.30.460.10">
    <property type="entry name" value="Beta Polymerase, domain 2"/>
    <property type="match status" value="1"/>
</dbReference>
<dbReference type="InterPro" id="IPR032828">
    <property type="entry name" value="PolyA_RNA-bd"/>
</dbReference>
<accession>A0A0L6JGQ3</accession>
<dbReference type="InterPro" id="IPR006675">
    <property type="entry name" value="HDIG_dom"/>
</dbReference>
<dbReference type="GO" id="GO:0046872">
    <property type="term" value="F:metal ion binding"/>
    <property type="evidence" value="ECO:0007669"/>
    <property type="project" value="UniProtKB-KW"/>
</dbReference>
<evidence type="ECO:0000256" key="3">
    <source>
        <dbReference type="ARBA" id="ARBA00022694"/>
    </source>
</evidence>
<evidence type="ECO:0000259" key="11">
    <source>
        <dbReference type="Pfam" id="PF12627"/>
    </source>
</evidence>
<dbReference type="NCBIfam" id="TIGR00277">
    <property type="entry name" value="HDIG"/>
    <property type="match status" value="1"/>
</dbReference>
<keyword evidence="3" id="KW-0819">tRNA processing</keyword>
<dbReference type="GO" id="GO:0008033">
    <property type="term" value="P:tRNA processing"/>
    <property type="evidence" value="ECO:0007669"/>
    <property type="project" value="UniProtKB-KW"/>
</dbReference>
<dbReference type="Pfam" id="PF12627">
    <property type="entry name" value="PolyA_pol_RNAbd"/>
    <property type="match status" value="1"/>
</dbReference>
<evidence type="ECO:0000256" key="2">
    <source>
        <dbReference type="ARBA" id="ARBA00022679"/>
    </source>
</evidence>
<dbReference type="SUPFAM" id="SSF81891">
    <property type="entry name" value="Poly A polymerase C-terminal region-like"/>
    <property type="match status" value="1"/>
</dbReference>
<keyword evidence="4" id="KW-0548">Nucleotidyltransferase</keyword>
<keyword evidence="5" id="KW-0479">Metal-binding</keyword>
<keyword evidence="7" id="KW-0460">Magnesium</keyword>
<keyword evidence="6" id="KW-0547">Nucleotide-binding</keyword>
<evidence type="ECO:0000259" key="10">
    <source>
        <dbReference type="Pfam" id="PF01966"/>
    </source>
</evidence>
<sequence>MKKDLFIPEDVQNIIAKLNNKGYEAYVVGGCVRDSLLGKEPKDWDITTNSLPHDTKALFVKTIDTGLKHGTVIVVINNENYEITTYRIDGEYSDNRRPDKVEFTTSLKDDLSRRDFTINALAYNPASGIMDYFGGMEDLDNQIIRAVRNADERFKEDALRMLRAIRFSAQLDFQIESKTLKAISENKELINNISPERIREELTKMLVSPNPHKLLLLHDTGLLKFILPEFENCIGVRQNNPYHMYSVSEHTINAVLSIENDKVLRWAMLLHDIGKPITKSTDLEGTDHFYGHQKVSMDLSLDILKRLRFDNKSIDLILKLVQYHDMKIDCDIKSIKSALRIMGKEIFFMLLKVKEADMRAQNLIYLEPRLVELDNIRCLSERIIKSNECYTLNALAVKGNDLIELGIKQGKDIGFILNKLLDMVIESPELNTYSQLCQIVRSHFLNIH</sequence>
<feature type="domain" description="HD" evidence="10">
    <location>
        <begin position="243"/>
        <end position="325"/>
    </location>
</feature>
<evidence type="ECO:0000256" key="7">
    <source>
        <dbReference type="ARBA" id="ARBA00022842"/>
    </source>
</evidence>
<dbReference type="STRING" id="398512.Bccel_0155"/>
<reference evidence="13" key="1">
    <citation type="submission" date="2015-07" db="EMBL/GenBank/DDBJ databases">
        <title>Near-Complete Genome Sequence of the Cellulolytic Bacterium Bacteroides (Pseudobacteroides) cellulosolvens ATCC 35603.</title>
        <authorList>
            <person name="Dassa B."/>
            <person name="Utturkar S.M."/>
            <person name="Klingeman D.M."/>
            <person name="Hurt R.A."/>
            <person name="Keller M."/>
            <person name="Xu J."/>
            <person name="Reddy Y.H.K."/>
            <person name="Borovok I."/>
            <person name="Grinberg I.R."/>
            <person name="Lamed R."/>
            <person name="Zhivin O."/>
            <person name="Bayer E.A."/>
            <person name="Brown S.D."/>
        </authorList>
    </citation>
    <scope>NUCLEOTIDE SEQUENCE [LARGE SCALE GENOMIC DNA]</scope>
    <source>
        <strain evidence="13">DSM 2933</strain>
    </source>
</reference>
<organism evidence="12 13">
    <name type="scientific">Pseudobacteroides cellulosolvens ATCC 35603 = DSM 2933</name>
    <dbReference type="NCBI Taxonomy" id="398512"/>
    <lineage>
        <taxon>Bacteria</taxon>
        <taxon>Bacillati</taxon>
        <taxon>Bacillota</taxon>
        <taxon>Clostridia</taxon>
        <taxon>Eubacteriales</taxon>
        <taxon>Oscillospiraceae</taxon>
        <taxon>Pseudobacteroides</taxon>
    </lineage>
</organism>
<keyword evidence="2 8" id="KW-0808">Transferase</keyword>
<evidence type="ECO:0000259" key="9">
    <source>
        <dbReference type="Pfam" id="PF01743"/>
    </source>
</evidence>
<dbReference type="PANTHER" id="PTHR46173">
    <property type="entry name" value="CCA TRNA NUCLEOTIDYLTRANSFERASE 1, MITOCHONDRIAL"/>
    <property type="match status" value="1"/>
</dbReference>
<evidence type="ECO:0000313" key="13">
    <source>
        <dbReference type="Proteomes" id="UP000036923"/>
    </source>
</evidence>
<evidence type="ECO:0000256" key="1">
    <source>
        <dbReference type="ARBA" id="ARBA00001946"/>
    </source>
</evidence>
<feature type="domain" description="Poly A polymerase head" evidence="9">
    <location>
        <begin position="25"/>
        <end position="145"/>
    </location>
</feature>
<dbReference type="SUPFAM" id="SSF81301">
    <property type="entry name" value="Nucleotidyltransferase"/>
    <property type="match status" value="1"/>
</dbReference>
<evidence type="ECO:0000313" key="12">
    <source>
        <dbReference type="EMBL" id="KNY24898.1"/>
    </source>
</evidence>
<dbReference type="Pfam" id="PF01966">
    <property type="entry name" value="HD"/>
    <property type="match status" value="1"/>
</dbReference>
<dbReference type="PATRIC" id="fig|398512.5.peg.165"/>
<evidence type="ECO:0000256" key="5">
    <source>
        <dbReference type="ARBA" id="ARBA00022723"/>
    </source>
</evidence>
<dbReference type="OrthoDB" id="9805698at2"/>
<dbReference type="AlphaFoldDB" id="A0A0L6JGQ3"/>
<dbReference type="CDD" id="cd05398">
    <property type="entry name" value="NT_ClassII-CCAase"/>
    <property type="match status" value="1"/>
</dbReference>
<dbReference type="InterPro" id="IPR002646">
    <property type="entry name" value="PolA_pol_head_dom"/>
</dbReference>
<comment type="cofactor">
    <cofactor evidence="1">
        <name>Mg(2+)</name>
        <dbReference type="ChEBI" id="CHEBI:18420"/>
    </cofactor>
</comment>
<keyword evidence="13" id="KW-1185">Reference proteome</keyword>
<keyword evidence="12" id="KW-0378">Hydrolase</keyword>
<dbReference type="Gene3D" id="1.10.246.80">
    <property type="match status" value="1"/>
</dbReference>
<protein>
    <submittedName>
        <fullName evidence="12">Metal dependent phosphohydrolase</fullName>
    </submittedName>
</protein>
<dbReference type="InterPro" id="IPR006674">
    <property type="entry name" value="HD_domain"/>
</dbReference>
<dbReference type="InterPro" id="IPR050264">
    <property type="entry name" value="Bact_CCA-adding_enz_type3_sf"/>
</dbReference>
<dbReference type="InterPro" id="IPR043519">
    <property type="entry name" value="NT_sf"/>
</dbReference>
<evidence type="ECO:0000256" key="4">
    <source>
        <dbReference type="ARBA" id="ARBA00022695"/>
    </source>
</evidence>
<keyword evidence="8" id="KW-0694">RNA-binding</keyword>
<dbReference type="GO" id="GO:0016779">
    <property type="term" value="F:nucleotidyltransferase activity"/>
    <property type="evidence" value="ECO:0007669"/>
    <property type="project" value="UniProtKB-KW"/>
</dbReference>
<dbReference type="CDD" id="cd00077">
    <property type="entry name" value="HDc"/>
    <property type="match status" value="1"/>
</dbReference>
<dbReference type="GO" id="GO:0000166">
    <property type="term" value="F:nucleotide binding"/>
    <property type="evidence" value="ECO:0007669"/>
    <property type="project" value="UniProtKB-KW"/>
</dbReference>
<dbReference type="EMBL" id="LGTC01000001">
    <property type="protein sequence ID" value="KNY24898.1"/>
    <property type="molecule type" value="Genomic_DNA"/>
</dbReference>
<dbReference type="InterPro" id="IPR003607">
    <property type="entry name" value="HD/PDEase_dom"/>
</dbReference>
<dbReference type="PANTHER" id="PTHR46173:SF1">
    <property type="entry name" value="CCA TRNA NUCLEOTIDYLTRANSFERASE 1, MITOCHONDRIAL"/>
    <property type="match status" value="1"/>
</dbReference>
<name>A0A0L6JGQ3_9FIRM</name>
<dbReference type="Proteomes" id="UP000036923">
    <property type="component" value="Unassembled WGS sequence"/>
</dbReference>
<gene>
    <name evidence="12" type="ORF">Bccel_0155</name>
</gene>
<evidence type="ECO:0000256" key="6">
    <source>
        <dbReference type="ARBA" id="ARBA00022741"/>
    </source>
</evidence>